<dbReference type="InterPro" id="IPR006091">
    <property type="entry name" value="Acyl-CoA_Oxase/DH_mid-dom"/>
</dbReference>
<dbReference type="NCBIfam" id="NF009586">
    <property type="entry name" value="PRK13026.1"/>
    <property type="match status" value="1"/>
</dbReference>
<dbReference type="GO" id="GO:0050660">
    <property type="term" value="F:flavin adenine dinucleotide binding"/>
    <property type="evidence" value="ECO:0007669"/>
    <property type="project" value="InterPro"/>
</dbReference>
<dbReference type="GO" id="GO:0005737">
    <property type="term" value="C:cytoplasm"/>
    <property type="evidence" value="ECO:0007669"/>
    <property type="project" value="TreeGrafter"/>
</dbReference>
<dbReference type="InterPro" id="IPR050741">
    <property type="entry name" value="Acyl-CoA_dehydrogenase"/>
</dbReference>
<evidence type="ECO:0000259" key="16">
    <source>
        <dbReference type="Pfam" id="PF09317"/>
    </source>
</evidence>
<evidence type="ECO:0000313" key="18">
    <source>
        <dbReference type="Proteomes" id="UP000290657"/>
    </source>
</evidence>
<dbReference type="RefSeq" id="WP_128994959.1">
    <property type="nucleotide sequence ID" value="NZ_PDKN01000001.1"/>
</dbReference>
<evidence type="ECO:0000256" key="7">
    <source>
        <dbReference type="ARBA" id="ARBA00022630"/>
    </source>
</evidence>
<dbReference type="PROSITE" id="PS00072">
    <property type="entry name" value="ACYL_COA_DH_1"/>
    <property type="match status" value="1"/>
</dbReference>
<keyword evidence="9" id="KW-0560">Oxidoreductase</keyword>
<dbReference type="Gene3D" id="1.10.540.10">
    <property type="entry name" value="Acyl-CoA dehydrogenase/oxidase, N-terminal domain"/>
    <property type="match status" value="1"/>
</dbReference>
<dbReference type="InterPro" id="IPR006089">
    <property type="entry name" value="Acyl-CoA_DH_CS"/>
</dbReference>
<dbReference type="Pfam" id="PF02770">
    <property type="entry name" value="Acyl-CoA_dh_M"/>
    <property type="match status" value="1"/>
</dbReference>
<dbReference type="PANTHER" id="PTHR48083">
    <property type="entry name" value="MEDIUM-CHAIN SPECIFIC ACYL-COA DEHYDROGENASE, MITOCHONDRIAL-RELATED"/>
    <property type="match status" value="1"/>
</dbReference>
<evidence type="ECO:0000256" key="1">
    <source>
        <dbReference type="ARBA" id="ARBA00001974"/>
    </source>
</evidence>
<dbReference type="InterPro" id="IPR046373">
    <property type="entry name" value="Acyl-CoA_Oxase/DH_mid-dom_sf"/>
</dbReference>
<dbReference type="FunFam" id="1.20.140.10:FF:000009">
    <property type="entry name" value="Acyl-CoA dehydrogenase"/>
    <property type="match status" value="1"/>
</dbReference>
<dbReference type="InterPro" id="IPR009100">
    <property type="entry name" value="AcylCoA_DH/oxidase_NM_dom_sf"/>
</dbReference>
<comment type="caution">
    <text evidence="17">The sequence shown here is derived from an EMBL/GenBank/DDBJ whole genome shotgun (WGS) entry which is preliminary data.</text>
</comment>
<dbReference type="EC" id="1.3.8.8" evidence="5"/>
<evidence type="ECO:0000256" key="3">
    <source>
        <dbReference type="ARBA" id="ARBA00009347"/>
    </source>
</evidence>
<accession>A0A4Q0XVX5</accession>
<evidence type="ECO:0000256" key="9">
    <source>
        <dbReference type="ARBA" id="ARBA00023002"/>
    </source>
</evidence>
<organism evidence="17 18">
    <name type="scientific">Candidatus Marinarcus aquaticus</name>
    <dbReference type="NCBI Taxonomy" id="2044504"/>
    <lineage>
        <taxon>Bacteria</taxon>
        <taxon>Pseudomonadati</taxon>
        <taxon>Campylobacterota</taxon>
        <taxon>Epsilonproteobacteria</taxon>
        <taxon>Campylobacterales</taxon>
        <taxon>Arcobacteraceae</taxon>
        <taxon>Candidatus Marinarcus</taxon>
    </lineage>
</organism>
<keyword evidence="8" id="KW-0274">FAD</keyword>
<evidence type="ECO:0000256" key="4">
    <source>
        <dbReference type="ARBA" id="ARBA00012033"/>
    </source>
</evidence>
<keyword evidence="12" id="KW-0812">Transmembrane</keyword>
<dbReference type="SUPFAM" id="SSF47203">
    <property type="entry name" value="Acyl-CoA dehydrogenase C-terminal domain-like"/>
    <property type="match status" value="1"/>
</dbReference>
<evidence type="ECO:0000256" key="6">
    <source>
        <dbReference type="ARBA" id="ARBA00020144"/>
    </source>
</evidence>
<evidence type="ECO:0000256" key="10">
    <source>
        <dbReference type="ARBA" id="ARBA00047882"/>
    </source>
</evidence>
<dbReference type="Gene3D" id="2.40.110.10">
    <property type="entry name" value="Butyryl-CoA Dehydrogenase, subunit A, domain 2"/>
    <property type="match status" value="1"/>
</dbReference>
<dbReference type="GO" id="GO:0070991">
    <property type="term" value="F:medium-chain fatty acyl-CoA dehydrogenase activity"/>
    <property type="evidence" value="ECO:0007669"/>
    <property type="project" value="UniProtKB-EC"/>
</dbReference>
<dbReference type="Pfam" id="PF00441">
    <property type="entry name" value="Acyl-CoA_dh_1"/>
    <property type="match status" value="1"/>
</dbReference>
<evidence type="ECO:0000313" key="17">
    <source>
        <dbReference type="EMBL" id="RXJ60824.1"/>
    </source>
</evidence>
<dbReference type="Pfam" id="PF09317">
    <property type="entry name" value="ACDH_C"/>
    <property type="match status" value="1"/>
</dbReference>
<evidence type="ECO:0000256" key="8">
    <source>
        <dbReference type="ARBA" id="ARBA00022827"/>
    </source>
</evidence>
<feature type="domain" description="Acyl-CoA dehydrogenase/oxidase C-terminal" evidence="13">
    <location>
        <begin position="352"/>
        <end position="498"/>
    </location>
</feature>
<comment type="cofactor">
    <cofactor evidence="1">
        <name>FAD</name>
        <dbReference type="ChEBI" id="CHEBI:57692"/>
    </cofactor>
</comment>
<proteinExistence type="inferred from homology"/>
<evidence type="ECO:0000259" key="15">
    <source>
        <dbReference type="Pfam" id="PF02771"/>
    </source>
</evidence>
<keyword evidence="12" id="KW-1133">Transmembrane helix</keyword>
<feature type="domain" description="Acyl-CoA oxidase/dehydrogenase middle" evidence="14">
    <location>
        <begin position="232"/>
        <end position="335"/>
    </location>
</feature>
<dbReference type="GO" id="GO:0004466">
    <property type="term" value="F:long-chain fatty acyl-CoA dehydrogenase activity"/>
    <property type="evidence" value="ECO:0007669"/>
    <property type="project" value="UniProtKB-EC"/>
</dbReference>
<dbReference type="InterPro" id="IPR015396">
    <property type="entry name" value="FadE_C"/>
</dbReference>
<dbReference type="Gene3D" id="1.20.140.10">
    <property type="entry name" value="Butyryl-CoA Dehydrogenase, subunit A, domain 3"/>
    <property type="match status" value="1"/>
</dbReference>
<dbReference type="AlphaFoldDB" id="A0A4Q0XVX5"/>
<comment type="catalytic activity">
    <reaction evidence="10">
        <text>a medium-chain 2,3-saturated fatty acyl-CoA + oxidized [electron-transfer flavoprotein] + H(+) = a medium-chain (2E)-enoyl-CoA + reduced [electron-transfer flavoprotein]</text>
        <dbReference type="Rhea" id="RHEA:14477"/>
        <dbReference type="Rhea" id="RHEA-COMP:10685"/>
        <dbReference type="Rhea" id="RHEA-COMP:10686"/>
        <dbReference type="ChEBI" id="CHEBI:15378"/>
        <dbReference type="ChEBI" id="CHEBI:57692"/>
        <dbReference type="ChEBI" id="CHEBI:58307"/>
        <dbReference type="ChEBI" id="CHEBI:83723"/>
        <dbReference type="ChEBI" id="CHEBI:83726"/>
        <dbReference type="EC" id="1.3.8.7"/>
    </reaction>
</comment>
<feature type="domain" description="Acyl-CoA dehydrogenase C-terminal bacterial-type" evidence="16">
    <location>
        <begin position="506"/>
        <end position="777"/>
    </location>
</feature>
<dbReference type="PANTHER" id="PTHR48083:SF33">
    <property type="entry name" value="ACYL-COENZYME A DEHYDROGENASE"/>
    <property type="match status" value="1"/>
</dbReference>
<keyword evidence="18" id="KW-1185">Reference proteome</keyword>
<dbReference type="InterPro" id="IPR009075">
    <property type="entry name" value="AcylCo_DH/oxidase_C"/>
</dbReference>
<feature type="transmembrane region" description="Helical" evidence="12">
    <location>
        <begin position="5"/>
        <end position="26"/>
    </location>
</feature>
<dbReference type="UniPathway" id="UPA00659"/>
<protein>
    <recommendedName>
        <fullName evidence="6">Acyl-coenzyme A dehydrogenase</fullName>
        <ecNumber evidence="4">1.3.8.7</ecNumber>
        <ecNumber evidence="5">1.3.8.8</ecNumber>
    </recommendedName>
</protein>
<evidence type="ECO:0000259" key="13">
    <source>
        <dbReference type="Pfam" id="PF00441"/>
    </source>
</evidence>
<dbReference type="EC" id="1.3.8.7" evidence="4"/>
<comment type="pathway">
    <text evidence="2">Lipid metabolism; fatty acid beta-oxidation.</text>
</comment>
<dbReference type="EMBL" id="PDKN01000001">
    <property type="protein sequence ID" value="RXJ60824.1"/>
    <property type="molecule type" value="Genomic_DNA"/>
</dbReference>
<comment type="catalytic activity">
    <reaction evidence="11">
        <text>a long-chain 2,3-saturated fatty acyl-CoA + oxidized [electron-transfer flavoprotein] + H(+) = a long-chain (2E)-enoyl-CoA + reduced [electron-transfer flavoprotein]</text>
        <dbReference type="Rhea" id="RHEA:17721"/>
        <dbReference type="Rhea" id="RHEA-COMP:10685"/>
        <dbReference type="Rhea" id="RHEA-COMP:10686"/>
        <dbReference type="ChEBI" id="CHEBI:15378"/>
        <dbReference type="ChEBI" id="CHEBI:57692"/>
        <dbReference type="ChEBI" id="CHEBI:58307"/>
        <dbReference type="ChEBI" id="CHEBI:83721"/>
        <dbReference type="ChEBI" id="CHEBI:83727"/>
        <dbReference type="EC" id="1.3.8.8"/>
    </reaction>
</comment>
<comment type="similarity">
    <text evidence="3">Belongs to the acyl-CoA dehydrogenase family.</text>
</comment>
<keyword evidence="12" id="KW-0472">Membrane</keyword>
<gene>
    <name evidence="17" type="ORF">CRV04_02075</name>
</gene>
<dbReference type="InterPro" id="IPR036250">
    <property type="entry name" value="AcylCo_DH-like_C"/>
</dbReference>
<dbReference type="SUPFAM" id="SSF56645">
    <property type="entry name" value="Acyl-CoA dehydrogenase NM domain-like"/>
    <property type="match status" value="1"/>
</dbReference>
<dbReference type="GO" id="GO:0033539">
    <property type="term" value="P:fatty acid beta-oxidation using acyl-CoA dehydrogenase"/>
    <property type="evidence" value="ECO:0007669"/>
    <property type="project" value="InterPro"/>
</dbReference>
<sequence>METLIFILILFALAFTTLPLIGWVIIIGLYSFFFFDAGILFFIPFIAIAFVLLNKEIRVRLITQKLVDMVKKRGLLPKISPTEEQALQAGTSWVESNFFNATVDFKRINDEKVTQLTDEEQAFLDNEVETLCNMTTDWEIFQNRDLSEKVWEYIKSKKFFGMIIPKEFGGLGFSATAHSKVIEKLVSRSQVLAITVMVPNSLGPAELILKHGTDKQKEKYLKNLAVGKEVPCFALTEPNAGSDATSITSYGTLFKDKSGKVKIKLNFEKRYITLGNIATLLGLAFQLKDPEHILGEKEDLGITFALVNAKLKSVDNSKRHDPLGIPFINSPLYGKDVVISIEDIIGGEAGIGHGWQMLVESLSIGRGISLPSVSLGGSKLALQTVASYTQLREQFGLNIASFEGVEEKIAKIAALTYLQNAARNFTLDAIDNGQKPAVVNSIMKYHATEKFREVINDAMDILGGAGIIRGEKNLLAHAYMAVPISITVEGANILTRNLMQFGQGLIKCHPYLYKQVQALQSDNTKEFDDLFFSHIGLVLKAFLKKMAYYLTRGYIAQPTGHFKRQKQKLLWVSSDFTFLSNLSLALFGANIKKKESMSARFGDILSWCYLITATLREYDKNPNSSHKELVEYVCDYGFSQIQTAKEHIVSNMPLFKYLLPVIKVNPFSAEPQDALNAKIVEKLQDESILDSLCSGLFVSNNRDDIMYKLLNAVQLNKHAQALFKKVKTALKKGELKHAPFEMVLQEALDKELISQEEFEQLSVAYEAKQEVINVDAFDAQDYKNQK</sequence>
<name>A0A4Q0XVX5_9BACT</name>
<evidence type="ECO:0000256" key="12">
    <source>
        <dbReference type="SAM" id="Phobius"/>
    </source>
</evidence>
<evidence type="ECO:0000256" key="11">
    <source>
        <dbReference type="ARBA" id="ARBA00049247"/>
    </source>
</evidence>
<dbReference type="Pfam" id="PF02771">
    <property type="entry name" value="Acyl-CoA_dh_N"/>
    <property type="match status" value="1"/>
</dbReference>
<evidence type="ECO:0000259" key="14">
    <source>
        <dbReference type="Pfam" id="PF02770"/>
    </source>
</evidence>
<evidence type="ECO:0000256" key="2">
    <source>
        <dbReference type="ARBA" id="ARBA00005005"/>
    </source>
</evidence>
<feature type="transmembrane region" description="Helical" evidence="12">
    <location>
        <begin position="32"/>
        <end position="53"/>
    </location>
</feature>
<feature type="transmembrane region" description="Helical" evidence="12">
    <location>
        <begin position="569"/>
        <end position="589"/>
    </location>
</feature>
<reference evidence="17 18" key="1">
    <citation type="submission" date="2017-10" db="EMBL/GenBank/DDBJ databases">
        <title>Genomics of the genus Arcobacter.</title>
        <authorList>
            <person name="Perez-Cataluna A."/>
            <person name="Figueras M.J."/>
        </authorList>
    </citation>
    <scope>NUCLEOTIDE SEQUENCE [LARGE SCALE GENOMIC DNA]</scope>
    <source>
        <strain evidence="17 18">CECT 8987</strain>
    </source>
</reference>
<dbReference type="InterPro" id="IPR013786">
    <property type="entry name" value="AcylCoA_DH/ox_N"/>
</dbReference>
<dbReference type="InterPro" id="IPR037069">
    <property type="entry name" value="AcylCoA_DH/ox_N_sf"/>
</dbReference>
<dbReference type="Proteomes" id="UP000290657">
    <property type="component" value="Unassembled WGS sequence"/>
</dbReference>
<dbReference type="NCBIfam" id="NF007000">
    <property type="entry name" value="PRK09463.1"/>
    <property type="match status" value="1"/>
</dbReference>
<evidence type="ECO:0000256" key="5">
    <source>
        <dbReference type="ARBA" id="ARBA00012040"/>
    </source>
</evidence>
<dbReference type="OrthoDB" id="9765339at2"/>
<keyword evidence="7" id="KW-0285">Flavoprotein</keyword>
<feature type="domain" description="Acyl-CoA dehydrogenase/oxidase N-terminal" evidence="15">
    <location>
        <begin position="114"/>
        <end position="227"/>
    </location>
</feature>